<proteinExistence type="predicted"/>
<gene>
    <name evidence="1" type="ORF">MNBD_NITROSPIRAE01-793</name>
</gene>
<protein>
    <recommendedName>
        <fullName evidence="2">Outer membrane protein beta-barrel domain-containing protein</fullName>
    </recommendedName>
</protein>
<evidence type="ECO:0008006" key="2">
    <source>
        <dbReference type="Google" id="ProtNLM"/>
    </source>
</evidence>
<organism evidence="1">
    <name type="scientific">hydrothermal vent metagenome</name>
    <dbReference type="NCBI Taxonomy" id="652676"/>
    <lineage>
        <taxon>unclassified sequences</taxon>
        <taxon>metagenomes</taxon>
        <taxon>ecological metagenomes</taxon>
    </lineage>
</organism>
<sequence length="129" mass="14368">MKKRILFIITLILFTSTSSFSGGLSYINNPDRYPSVGLSLGMTDVDGTNTRTFLDNLGIPITDSVTTARKTQDLTLDLRLPVSHEMTLYGAFSIISQELKSNEGLDFFSNDGAFDGFGFRIGARYYFNR</sequence>
<evidence type="ECO:0000313" key="1">
    <source>
        <dbReference type="EMBL" id="VAX28617.1"/>
    </source>
</evidence>
<dbReference type="EMBL" id="UOGF01000040">
    <property type="protein sequence ID" value="VAX28617.1"/>
    <property type="molecule type" value="Genomic_DNA"/>
</dbReference>
<reference evidence="1" key="1">
    <citation type="submission" date="2018-06" db="EMBL/GenBank/DDBJ databases">
        <authorList>
            <person name="Zhirakovskaya E."/>
        </authorList>
    </citation>
    <scope>NUCLEOTIDE SEQUENCE</scope>
</reference>
<dbReference type="AlphaFoldDB" id="A0A3B1DJ25"/>
<accession>A0A3B1DJ25</accession>
<name>A0A3B1DJ25_9ZZZZ</name>